<keyword evidence="2" id="KW-1185">Reference proteome</keyword>
<sequence>MASSGIPSTGSSSGSFLIAKQNKDFENNLVVFDKDTANRWQVKVVVVRGGPTEAQGGAYAPPLAGKSSGGCGICPSALPWKCPQSA</sequence>
<reference evidence="1 2" key="1">
    <citation type="journal article" date="2022" name="G3 (Bethesda)">
        <title>Whole-genome sequence and methylome profiling of the almond [Prunus dulcis (Mill.) D.A. Webb] cultivar 'Nonpareil'.</title>
        <authorList>
            <person name="D'Amico-Willman K.M."/>
            <person name="Ouma W.Z."/>
            <person name="Meulia T."/>
            <person name="Sideli G.M."/>
            <person name="Gradziel T.M."/>
            <person name="Fresnedo-Ramirez J."/>
        </authorList>
    </citation>
    <scope>NUCLEOTIDE SEQUENCE [LARGE SCALE GENOMIC DNA]</scope>
    <source>
        <strain evidence="1">Clone GOH B32 T37-40</strain>
    </source>
</reference>
<accession>A0AAD4UX91</accession>
<protein>
    <submittedName>
        <fullName evidence="1">Uncharacterized protein</fullName>
    </submittedName>
</protein>
<comment type="caution">
    <text evidence="1">The sequence shown here is derived from an EMBL/GenBank/DDBJ whole genome shotgun (WGS) entry which is preliminary data.</text>
</comment>
<gene>
    <name evidence="1" type="ORF">L3X38_043154</name>
</gene>
<dbReference type="AlphaFoldDB" id="A0AAD4UX91"/>
<name>A0AAD4UX91_PRUDU</name>
<proteinExistence type="predicted"/>
<evidence type="ECO:0000313" key="2">
    <source>
        <dbReference type="Proteomes" id="UP001054821"/>
    </source>
</evidence>
<dbReference type="EMBL" id="JAJFAZ020000008">
    <property type="protein sequence ID" value="KAI5313978.1"/>
    <property type="molecule type" value="Genomic_DNA"/>
</dbReference>
<organism evidence="1 2">
    <name type="scientific">Prunus dulcis</name>
    <name type="common">Almond</name>
    <name type="synonym">Amygdalus dulcis</name>
    <dbReference type="NCBI Taxonomy" id="3755"/>
    <lineage>
        <taxon>Eukaryota</taxon>
        <taxon>Viridiplantae</taxon>
        <taxon>Streptophyta</taxon>
        <taxon>Embryophyta</taxon>
        <taxon>Tracheophyta</taxon>
        <taxon>Spermatophyta</taxon>
        <taxon>Magnoliopsida</taxon>
        <taxon>eudicotyledons</taxon>
        <taxon>Gunneridae</taxon>
        <taxon>Pentapetalae</taxon>
        <taxon>rosids</taxon>
        <taxon>fabids</taxon>
        <taxon>Rosales</taxon>
        <taxon>Rosaceae</taxon>
        <taxon>Amygdaloideae</taxon>
        <taxon>Amygdaleae</taxon>
        <taxon>Prunus</taxon>
    </lineage>
</organism>
<dbReference type="Proteomes" id="UP001054821">
    <property type="component" value="Chromosome 8"/>
</dbReference>
<evidence type="ECO:0000313" key="1">
    <source>
        <dbReference type="EMBL" id="KAI5313978.1"/>
    </source>
</evidence>